<sequence length="142" mass="15236">MARDKKTPQNDVKAEVEAVQDQENTPVEGQVLPETDAPTEDVPETPEIVGEASDPETKGAQEPVTEDQDGPEETEEPTPDEEEIPNEPAEVTPQPVVEKVVVKRGGIVPALLGARFVWSSVTQALSLSNLRAGLSQGPTRMS</sequence>
<dbReference type="Proteomes" id="UP000241447">
    <property type="component" value="Chromosome"/>
</dbReference>
<dbReference type="EMBL" id="CP028475">
    <property type="protein sequence ID" value="AVW92557.1"/>
    <property type="molecule type" value="Genomic_DNA"/>
</dbReference>
<name>A0A2R4M638_9RHOB</name>
<gene>
    <name evidence="2" type="ORF">DA792_16880</name>
</gene>
<feature type="compositionally biased region" description="Basic and acidic residues" evidence="1">
    <location>
        <begin position="1"/>
        <end position="16"/>
    </location>
</feature>
<evidence type="ECO:0000313" key="2">
    <source>
        <dbReference type="EMBL" id="AVW92557.1"/>
    </source>
</evidence>
<feature type="compositionally biased region" description="Low complexity" evidence="1">
    <location>
        <begin position="86"/>
        <end position="95"/>
    </location>
</feature>
<dbReference type="KEGG" id="cbak:DA792_16880"/>
<accession>A0A2R4M638</accession>
<feature type="compositionally biased region" description="Acidic residues" evidence="1">
    <location>
        <begin position="64"/>
        <end position="85"/>
    </location>
</feature>
<dbReference type="AlphaFoldDB" id="A0A2R4M638"/>
<dbReference type="RefSeq" id="WP_107721345.1">
    <property type="nucleotide sequence ID" value="NZ_CP028475.1"/>
</dbReference>
<protein>
    <submittedName>
        <fullName evidence="2">Uncharacterized protein</fullName>
    </submittedName>
</protein>
<evidence type="ECO:0000256" key="1">
    <source>
        <dbReference type="SAM" id="MobiDB-lite"/>
    </source>
</evidence>
<proteinExistence type="predicted"/>
<reference evidence="2 3" key="1">
    <citation type="submission" date="2018-03" db="EMBL/GenBank/DDBJ databases">
        <title>The Complete Genome of Celeribacter baekdonensis strain LH4, a Thiosulfate-Oxidizing Alphaproteobacterium Isolated from Gulf of Mexico Continental Slope Sediments.</title>
        <authorList>
            <person name="Flood B.E."/>
            <person name="Bailey J.V."/>
            <person name="Leprich D."/>
        </authorList>
    </citation>
    <scope>NUCLEOTIDE SEQUENCE [LARGE SCALE GENOMIC DNA]</scope>
    <source>
        <strain evidence="2 3">LH4</strain>
    </source>
</reference>
<evidence type="ECO:0000313" key="3">
    <source>
        <dbReference type="Proteomes" id="UP000241447"/>
    </source>
</evidence>
<organism evidence="2 3">
    <name type="scientific">Celeribacter baekdonensis</name>
    <dbReference type="NCBI Taxonomy" id="875171"/>
    <lineage>
        <taxon>Bacteria</taxon>
        <taxon>Pseudomonadati</taxon>
        <taxon>Pseudomonadota</taxon>
        <taxon>Alphaproteobacteria</taxon>
        <taxon>Rhodobacterales</taxon>
        <taxon>Roseobacteraceae</taxon>
        <taxon>Celeribacter</taxon>
    </lineage>
</organism>
<feature type="region of interest" description="Disordered" evidence="1">
    <location>
        <begin position="1"/>
        <end position="95"/>
    </location>
</feature>